<feature type="compositionally biased region" description="Basic and acidic residues" evidence="5">
    <location>
        <begin position="590"/>
        <end position="601"/>
    </location>
</feature>
<dbReference type="RefSeq" id="WP_185071164.1">
    <property type="nucleotide sequence ID" value="NZ_JACHMB010000001.1"/>
</dbReference>
<evidence type="ECO:0000259" key="7">
    <source>
        <dbReference type="SMART" id="SM00560"/>
    </source>
</evidence>
<keyword evidence="3 6" id="KW-0732">Signal</keyword>
<dbReference type="Pfam" id="PF24517">
    <property type="entry name" value="CBM96"/>
    <property type="match status" value="1"/>
</dbReference>
<comment type="caution">
    <text evidence="8">The sequence shown here is derived from an EMBL/GenBank/DDBJ whole genome shotgun (WGS) entry which is preliminary data.</text>
</comment>
<name>A0A7W9LBG2_9ACTN</name>
<feature type="compositionally biased region" description="Low complexity" evidence="5">
    <location>
        <begin position="659"/>
        <end position="673"/>
    </location>
</feature>
<feature type="compositionally biased region" description="Polar residues" evidence="5">
    <location>
        <begin position="633"/>
        <end position="658"/>
    </location>
</feature>
<organism evidence="8 9">
    <name type="scientific">Nonomuraea jabiensis</name>
    <dbReference type="NCBI Taxonomy" id="882448"/>
    <lineage>
        <taxon>Bacteria</taxon>
        <taxon>Bacillati</taxon>
        <taxon>Actinomycetota</taxon>
        <taxon>Actinomycetes</taxon>
        <taxon>Streptosporangiales</taxon>
        <taxon>Streptosporangiaceae</taxon>
        <taxon>Nonomuraea</taxon>
    </lineage>
</organism>
<proteinExistence type="predicted"/>
<feature type="signal peptide" evidence="6">
    <location>
        <begin position="1"/>
        <end position="37"/>
    </location>
</feature>
<dbReference type="InterPro" id="IPR006558">
    <property type="entry name" value="LamG-like"/>
</dbReference>
<evidence type="ECO:0000313" key="9">
    <source>
        <dbReference type="Proteomes" id="UP000579153"/>
    </source>
</evidence>
<dbReference type="SMART" id="SM00560">
    <property type="entry name" value="LamGL"/>
    <property type="match status" value="1"/>
</dbReference>
<evidence type="ECO:0000256" key="4">
    <source>
        <dbReference type="ARBA" id="ARBA00023157"/>
    </source>
</evidence>
<evidence type="ECO:0000256" key="1">
    <source>
        <dbReference type="ARBA" id="ARBA00004613"/>
    </source>
</evidence>
<dbReference type="SUPFAM" id="SSF49899">
    <property type="entry name" value="Concanavalin A-like lectins/glucanases"/>
    <property type="match status" value="1"/>
</dbReference>
<feature type="region of interest" description="Disordered" evidence="5">
    <location>
        <begin position="571"/>
        <end position="686"/>
    </location>
</feature>
<keyword evidence="9" id="KW-1185">Reference proteome</keyword>
<dbReference type="EMBL" id="JACHMB010000001">
    <property type="protein sequence ID" value="MBB5777626.1"/>
    <property type="molecule type" value="Genomic_DNA"/>
</dbReference>
<dbReference type="NCBIfam" id="NF033679">
    <property type="entry name" value="DNRLRE_dom"/>
    <property type="match status" value="2"/>
</dbReference>
<protein>
    <recommendedName>
        <fullName evidence="7">LamG-like jellyroll fold domain-containing protein</fullName>
    </recommendedName>
</protein>
<evidence type="ECO:0000256" key="2">
    <source>
        <dbReference type="ARBA" id="ARBA00022525"/>
    </source>
</evidence>
<evidence type="ECO:0000256" key="3">
    <source>
        <dbReference type="ARBA" id="ARBA00022729"/>
    </source>
</evidence>
<evidence type="ECO:0000256" key="5">
    <source>
        <dbReference type="SAM" id="MobiDB-lite"/>
    </source>
</evidence>
<comment type="subcellular location">
    <subcellularLocation>
        <location evidence="1">Secreted</location>
    </subcellularLocation>
</comment>
<feature type="chain" id="PRO_5030998571" description="LamG-like jellyroll fold domain-containing protein" evidence="6">
    <location>
        <begin position="38"/>
        <end position="1915"/>
    </location>
</feature>
<reference evidence="8 9" key="1">
    <citation type="submission" date="2020-08" db="EMBL/GenBank/DDBJ databases">
        <title>Sequencing the genomes of 1000 actinobacteria strains.</title>
        <authorList>
            <person name="Klenk H.-P."/>
        </authorList>
    </citation>
    <scope>NUCLEOTIDE SEQUENCE [LARGE SCALE GENOMIC DNA]</scope>
    <source>
        <strain evidence="8 9">DSM 45507</strain>
    </source>
</reference>
<dbReference type="InterPro" id="IPR013320">
    <property type="entry name" value="ConA-like_dom_sf"/>
</dbReference>
<sequence length="1915" mass="205311">MNTSPTASGLSARTRRRAALIAALTLPLSLLSAPATAQGPTPPSTTTPTTPPSAPTTPTAKALAQAKKDNRRVEIESMRSESATFYANPDGKTVRMELSTQPNRVKNADGKGFTPIDTTLVEADGAIKPKAAHGDLVLSAGGDNTLLKSRATDATAKISTPSALPEPRLKGNTATYPNAYGKGRDLVVTASPTGFRQQITIAERPTGPVSFRVPVDLPAGLSFKTNAAGRPTIVGKDGKTLTEVRPTLLQDAKAADAGAPLDAGKIGKAAVTLAEDGKTLVFTPDTAFLADPATTYPVIMTAAASDWYEGHTGQWGKGGMDTWINDVDYQESWDTFTQTQIVVGKSYASSVAKRWRGYLKFPTIPAEFAGSKVENADLHLWNYQSNECGTSVGSGITARRITSAWDETTLRWSSQPSVTSVGADTEYGAYGEDCTGSMNYAWNLTHTLNTIVQEWVNGATNYGIQLTAGNESELRNWRRYTSEDAGGCTTTPLEDCKFQLHPPILTVDFEPPRPPLTRKTVYDGMPEFPEGDVASELLEQYRGNNVTDEPLAPTAVTRYKALADARAMEDITESDPATMPPPPEGLTDDQIARDLNPDRLPVEVPTEETVRGHWSLDEGTGSVAADSSGGGNNATLGSTASWTPGNNGMALSNTENPGSASPSTAQARAAAATEAEKLGKPVEVVDETSETSITYAQPDGKTFKTETASGPVQTRQDNVWVPIDTALADVDGVLKPKAIASGITVEISNGGEGAFVRMTAPRGRTYVLQWPTALPKPTLKGNVATYTDAAGKGADLVVTVLPTGFRHQVVLRQRPSTPLELRIGVDNDGLILSKGKAGRLLLKSKDNKVVASAPHPVMWDGSAKGRRPLAKSVKVATDVVTKGGRTELVLKPDHQFLTDPGITYPVRMQPLAASTSSEDVQLASTDTVDSPAYPDGSTMVTGVQTGQKMRAYLRFPTGSLQGQTVTDAKLSLYNIVSSACGASVSDGLQVRRVTGAWDVNNLYWSNKPTATTEDAPINKAGYDMSCAGGAQPLEWNVTGIAQDWAAGAADHGLVVQSPTESTAINWRYLTASEDTDFNQPPTLTITTSGPASAPAIAAPMITPAQDVSGTIVTTSLTPQLAATVSDTADGDLTGQFEIEHDPAATGQGTGQIWTATSAAVASGGQAVVSVPAGKLANGWKIRWRARAANAVAGTTSAWSAWQFATVNVPSPEPEPQVHALQVIPSQLIDGTIVTSTLTPAFLAQVTDTAGGNLRAEYEVEHDPTATEQGSGQIWTAAVDGLVSGAQASVTIPAGKLSDGWKVRWRARAVAGSTSSQWSDWQSVTIKIAQSGEEPLARTAGAVIRTDSSFTIAAWLRWADKNGTYRVVEQKGAHQAPFLLGNTPDRGLIFAFTSADAQDATTETLFSDVEPPADEWFHLAGVYDATSRTATLYLNGTAIKTASIGFPTWNTDSAMTLGTSMRGALDDVWVYAKALNASDIAALYGATGTQEAASPTKNTKLSAVPNNNFVYDRIDYNDCVNTVRSAYVAASGTKPAINPRGYTKNNFSWCTRQIPMLAVEVYDYAKKKWETTDLAAAELVTIGRTFQGSREIEFDVYMPRVNDAVEGTAFKDKNFTVGLKITPDPSPAACKQVVNEQYPAVFSGPVEYWAGRKVTFKVESPDTGWIPGPNNREVIATCVTQLTLTAPHVAGVQYNNKTAQQVIRCDSAEYITWYRSGCIFAHLVPSIKLRQTQFPNAYAHVSKAFLAPNTTIPETTTTDVRMWPPQTRVPLGTPKQFPGFSKNNGIHRLYWDENRIDRNRWRSQRICGYKNYPSWGGADPVPWNPAVVQCDEFPFASTYEGSWEVWQKTPPDDQCCTYPNMANVTVDLIPAQENLAWGANWDTGGLGRFYMVDRILDEDDFFIRLYNSDDKLVNIN</sequence>
<dbReference type="Proteomes" id="UP000579153">
    <property type="component" value="Unassembled WGS sequence"/>
</dbReference>
<keyword evidence="4" id="KW-1015">Disulfide bond</keyword>
<evidence type="ECO:0000313" key="8">
    <source>
        <dbReference type="EMBL" id="MBB5777626.1"/>
    </source>
</evidence>
<dbReference type="Gene3D" id="2.60.120.200">
    <property type="match status" value="2"/>
</dbReference>
<dbReference type="Pfam" id="PF13385">
    <property type="entry name" value="Laminin_G_3"/>
    <property type="match status" value="1"/>
</dbReference>
<evidence type="ECO:0000256" key="6">
    <source>
        <dbReference type="SAM" id="SignalP"/>
    </source>
</evidence>
<feature type="domain" description="LamG-like jellyroll fold" evidence="7">
    <location>
        <begin position="1347"/>
        <end position="1477"/>
    </location>
</feature>
<accession>A0A7W9LBG2</accession>
<keyword evidence="2" id="KW-0964">Secreted</keyword>
<dbReference type="InterPro" id="IPR055372">
    <property type="entry name" value="CBM96"/>
</dbReference>
<dbReference type="GO" id="GO:0005576">
    <property type="term" value="C:extracellular region"/>
    <property type="evidence" value="ECO:0007669"/>
    <property type="project" value="UniProtKB-SubCell"/>
</dbReference>
<gene>
    <name evidence="8" type="ORF">HD596_004382</name>
</gene>
<feature type="compositionally biased region" description="Pro residues" evidence="5">
    <location>
        <begin position="40"/>
        <end position="55"/>
    </location>
</feature>
<feature type="region of interest" description="Disordered" evidence="5">
    <location>
        <begin position="33"/>
        <end position="58"/>
    </location>
</feature>